<evidence type="ECO:0000313" key="2">
    <source>
        <dbReference type="Proteomes" id="UP001056778"/>
    </source>
</evidence>
<evidence type="ECO:0000313" key="1">
    <source>
        <dbReference type="EMBL" id="KAI4465009.1"/>
    </source>
</evidence>
<name>A0ACB9TE03_HOLOL</name>
<proteinExistence type="predicted"/>
<dbReference type="Proteomes" id="UP001056778">
    <property type="component" value="Chromosome 3"/>
</dbReference>
<dbReference type="EMBL" id="CM043017">
    <property type="protein sequence ID" value="KAI4465009.1"/>
    <property type="molecule type" value="Genomic_DNA"/>
</dbReference>
<keyword evidence="2" id="KW-1185">Reference proteome</keyword>
<reference evidence="1" key="1">
    <citation type="submission" date="2022-04" db="EMBL/GenBank/DDBJ databases">
        <title>Chromosome-scale genome assembly of Holotrichia oblita Faldermann.</title>
        <authorList>
            <person name="Rongchong L."/>
        </authorList>
    </citation>
    <scope>NUCLEOTIDE SEQUENCE</scope>
    <source>
        <strain evidence="1">81SQS9</strain>
    </source>
</reference>
<comment type="caution">
    <text evidence="1">The sequence shown here is derived from an EMBL/GenBank/DDBJ whole genome shotgun (WGS) entry which is preliminary data.</text>
</comment>
<organism evidence="1 2">
    <name type="scientific">Holotrichia oblita</name>
    <name type="common">Chafer beetle</name>
    <dbReference type="NCBI Taxonomy" id="644536"/>
    <lineage>
        <taxon>Eukaryota</taxon>
        <taxon>Metazoa</taxon>
        <taxon>Ecdysozoa</taxon>
        <taxon>Arthropoda</taxon>
        <taxon>Hexapoda</taxon>
        <taxon>Insecta</taxon>
        <taxon>Pterygota</taxon>
        <taxon>Neoptera</taxon>
        <taxon>Endopterygota</taxon>
        <taxon>Coleoptera</taxon>
        <taxon>Polyphaga</taxon>
        <taxon>Scarabaeiformia</taxon>
        <taxon>Scarabaeidae</taxon>
        <taxon>Melolonthinae</taxon>
        <taxon>Holotrichia</taxon>
    </lineage>
</organism>
<accession>A0ACB9TE03</accession>
<gene>
    <name evidence="1" type="ORF">MML48_3g00012689</name>
</gene>
<protein>
    <submittedName>
        <fullName evidence="1">Thap domain-containing protein 9</fullName>
    </submittedName>
</protein>
<sequence>MFLSTVIPEEDNTALPVASTASTQTPKASSSNTPRKQRFREKLKEIRRQNLKIRKLFTCPQEKETLSNFDKYCDKYLPQVTAKFVKIQARLNQVKTKGRRYSTEYKQFALTLYFLGPRAYGFLQKLFCLPAKRSLERITANLSYGPGLNNDALYTALKIKVDLMTEIEKNCILRIDEMAVKQKFFYHIGRDEIVGLKDIGVGEKEFAAARNVTVIMARGLHHNWKQPLGYFFVKTTFPATELKEILAETITRLSSVGLVVNALITDMGSNFIQLANLLGVTPDNQSFNVNGTQIIYLFDTPHLLKATRNNLLKNNFVYNNKETSCYQTYTFPQMKVKLAAQVLSNTVASVMNTYINLGALPSEAMTTVTVIQKFNNLFDILNSQKNATMGYKAVFTGEEYQLEFLNNM</sequence>